<dbReference type="GO" id="GO:0015035">
    <property type="term" value="F:protein-disulfide reductase activity"/>
    <property type="evidence" value="ECO:0007669"/>
    <property type="project" value="UniProtKB-UniRule"/>
</dbReference>
<organism evidence="11 12">
    <name type="scientific">Carnobacterium viridans</name>
    <dbReference type="NCBI Taxonomy" id="174587"/>
    <lineage>
        <taxon>Bacteria</taxon>
        <taxon>Bacillati</taxon>
        <taxon>Bacillota</taxon>
        <taxon>Bacilli</taxon>
        <taxon>Lactobacillales</taxon>
        <taxon>Carnobacteriaceae</taxon>
        <taxon>Carnobacterium</taxon>
    </lineage>
</organism>
<dbReference type="OrthoDB" id="9790390at2"/>
<dbReference type="InterPro" id="IPR013766">
    <property type="entry name" value="Thioredoxin_domain"/>
</dbReference>
<evidence type="ECO:0000256" key="9">
    <source>
        <dbReference type="PIRSR" id="PIRSR000077-4"/>
    </source>
</evidence>
<dbReference type="PANTHER" id="PTHR45663">
    <property type="entry name" value="GEO12009P1"/>
    <property type="match status" value="1"/>
</dbReference>
<dbReference type="PRINTS" id="PR00421">
    <property type="entry name" value="THIOREDOXIN"/>
</dbReference>
<dbReference type="NCBIfam" id="TIGR01068">
    <property type="entry name" value="thioredoxin"/>
    <property type="match status" value="1"/>
</dbReference>
<dbReference type="GO" id="GO:0005829">
    <property type="term" value="C:cytosol"/>
    <property type="evidence" value="ECO:0007669"/>
    <property type="project" value="TreeGrafter"/>
</dbReference>
<evidence type="ECO:0000256" key="5">
    <source>
        <dbReference type="ARBA" id="ARBA00023157"/>
    </source>
</evidence>
<keyword evidence="3" id="KW-0813">Transport</keyword>
<dbReference type="InterPro" id="IPR036249">
    <property type="entry name" value="Thioredoxin-like_sf"/>
</dbReference>
<evidence type="ECO:0000256" key="8">
    <source>
        <dbReference type="PIRNR" id="PIRNR000077"/>
    </source>
</evidence>
<sequence>MTIKVTDSTLLSEVQKGITLVEFLAPWCGPCKMLGPVLEELEEELAPKVKIAKLNIDENEIIANQLGIRSIPKMVLYQNGQPLERIVGYKPKEVLKDYLIKKIEDK</sequence>
<comment type="similarity">
    <text evidence="1 8">Belongs to the thioredoxin family.</text>
</comment>
<dbReference type="PIRSF" id="PIRSF000077">
    <property type="entry name" value="Thioredoxin"/>
    <property type="match status" value="1"/>
</dbReference>
<dbReference type="EMBL" id="FNJW01000008">
    <property type="protein sequence ID" value="SDQ30122.1"/>
    <property type="molecule type" value="Genomic_DNA"/>
</dbReference>
<dbReference type="FunFam" id="3.40.30.10:FF:000001">
    <property type="entry name" value="Thioredoxin"/>
    <property type="match status" value="1"/>
</dbReference>
<keyword evidence="6 9" id="KW-0676">Redox-active center</keyword>
<dbReference type="Gene3D" id="3.40.30.10">
    <property type="entry name" value="Glutaredoxin"/>
    <property type="match status" value="1"/>
</dbReference>
<dbReference type="GO" id="GO:0045454">
    <property type="term" value="P:cell redox homeostasis"/>
    <property type="evidence" value="ECO:0007669"/>
    <property type="project" value="TreeGrafter"/>
</dbReference>
<evidence type="ECO:0000313" key="11">
    <source>
        <dbReference type="EMBL" id="SDQ30122.1"/>
    </source>
</evidence>
<dbReference type="PANTHER" id="PTHR45663:SF11">
    <property type="entry name" value="GEO12009P1"/>
    <property type="match status" value="1"/>
</dbReference>
<dbReference type="CDD" id="cd02947">
    <property type="entry name" value="TRX_family"/>
    <property type="match status" value="1"/>
</dbReference>
<keyword evidence="12" id="KW-1185">Reference proteome</keyword>
<dbReference type="Proteomes" id="UP000199481">
    <property type="component" value="Unassembled WGS sequence"/>
</dbReference>
<evidence type="ECO:0000256" key="7">
    <source>
        <dbReference type="NCBIfam" id="TIGR01068"/>
    </source>
</evidence>
<name>A0A1H0ZRW1_9LACT</name>
<evidence type="ECO:0000256" key="1">
    <source>
        <dbReference type="ARBA" id="ARBA00008987"/>
    </source>
</evidence>
<dbReference type="InterPro" id="IPR005746">
    <property type="entry name" value="Thioredoxin"/>
</dbReference>
<feature type="domain" description="Thioredoxin" evidence="10">
    <location>
        <begin position="1"/>
        <end position="104"/>
    </location>
</feature>
<accession>A0A1H0ZRW1</accession>
<dbReference type="AlphaFoldDB" id="A0A1H0ZRW1"/>
<dbReference type="RefSeq" id="WP_089977146.1">
    <property type="nucleotide sequence ID" value="NZ_CP084916.1"/>
</dbReference>
<keyword evidence="5 9" id="KW-1015">Disulfide bond</keyword>
<dbReference type="PROSITE" id="PS51352">
    <property type="entry name" value="THIOREDOXIN_2"/>
    <property type="match status" value="1"/>
</dbReference>
<gene>
    <name evidence="11" type="ORF">SAMN04487752_1680</name>
</gene>
<proteinExistence type="inferred from homology"/>
<evidence type="ECO:0000259" key="10">
    <source>
        <dbReference type="PROSITE" id="PS51352"/>
    </source>
</evidence>
<evidence type="ECO:0000256" key="2">
    <source>
        <dbReference type="ARBA" id="ARBA00020570"/>
    </source>
</evidence>
<evidence type="ECO:0000256" key="4">
    <source>
        <dbReference type="ARBA" id="ARBA00022982"/>
    </source>
</evidence>
<dbReference type="Pfam" id="PF00085">
    <property type="entry name" value="Thioredoxin"/>
    <property type="match status" value="1"/>
</dbReference>
<reference evidence="12" key="1">
    <citation type="submission" date="2016-10" db="EMBL/GenBank/DDBJ databases">
        <authorList>
            <person name="Varghese N."/>
            <person name="Submissions S."/>
        </authorList>
    </citation>
    <scope>NUCLEOTIDE SEQUENCE [LARGE SCALE GENOMIC DNA]</scope>
    <source>
        <strain evidence="12">MPL-11</strain>
    </source>
</reference>
<feature type="disulfide bond" description="Redox-active" evidence="9">
    <location>
        <begin position="28"/>
        <end position="31"/>
    </location>
</feature>
<evidence type="ECO:0000256" key="3">
    <source>
        <dbReference type="ARBA" id="ARBA00022448"/>
    </source>
</evidence>
<dbReference type="SUPFAM" id="SSF52833">
    <property type="entry name" value="Thioredoxin-like"/>
    <property type="match status" value="1"/>
</dbReference>
<keyword evidence="4" id="KW-0249">Electron transport</keyword>
<protein>
    <recommendedName>
        <fullName evidence="2 7">Thioredoxin</fullName>
    </recommendedName>
</protein>
<evidence type="ECO:0000256" key="6">
    <source>
        <dbReference type="ARBA" id="ARBA00023284"/>
    </source>
</evidence>
<evidence type="ECO:0000313" key="12">
    <source>
        <dbReference type="Proteomes" id="UP000199481"/>
    </source>
</evidence>